<evidence type="ECO:0000313" key="4">
    <source>
        <dbReference type="Proteomes" id="UP000222106"/>
    </source>
</evidence>
<dbReference type="OrthoDB" id="9771846at2"/>
<protein>
    <submittedName>
        <fullName evidence="3">N-acetylglucosaminyldiphosphoundecaprenol N-acetyl-beta-D-mannosaminyltransferase</fullName>
    </submittedName>
</protein>
<dbReference type="Proteomes" id="UP000222106">
    <property type="component" value="Unassembled WGS sequence"/>
</dbReference>
<dbReference type="InterPro" id="IPR004629">
    <property type="entry name" value="WecG_TagA_CpsF"/>
</dbReference>
<accession>A0A2A9EKQ3</accession>
<sequence>MTDLVRATSASTRLLFGLPLDAATRADVVAECSNALSERRRLLIGVLNAAKVVNLRRDPLLRDSLLDCDLLLADGQSVVWASHLLGSPLPERVAGIDLFVALLELAEQQSYSVYLLGARREVLDRLLGNLEERYPNLRIAGARDGYFSDDEAADVAREIRDSGADMLFLGMVSPKKEIFLASHGSTLGVPVLHGVGGSFDVLAGITRRAPERWQRLGLEWAYRLLQEPRRMWRRYLRTNTGFLLLLLRELIRPAAPLQRAVRSS</sequence>
<dbReference type="AlphaFoldDB" id="A0A2A9EKQ3"/>
<proteinExistence type="predicted"/>
<keyword evidence="2 3" id="KW-0808">Transferase</keyword>
<reference evidence="3 4" key="1">
    <citation type="submission" date="2017-10" db="EMBL/GenBank/DDBJ databases">
        <title>Sequencing the genomes of 1000 actinobacteria strains.</title>
        <authorList>
            <person name="Klenk H.-P."/>
        </authorList>
    </citation>
    <scope>NUCLEOTIDE SEQUENCE [LARGE SCALE GENOMIC DNA]</scope>
    <source>
        <strain evidence="3 4">DSM 21838</strain>
    </source>
</reference>
<keyword evidence="1" id="KW-0328">Glycosyltransferase</keyword>
<gene>
    <name evidence="3" type="ORF">ATJ97_1323</name>
</gene>
<dbReference type="NCBIfam" id="TIGR00696">
    <property type="entry name" value="wecG_tagA_cpsF"/>
    <property type="match status" value="1"/>
</dbReference>
<dbReference type="RefSeq" id="WP_098483037.1">
    <property type="nucleotide sequence ID" value="NZ_PDJI01000004.1"/>
</dbReference>
<dbReference type="PANTHER" id="PTHR34136">
    <property type="match status" value="1"/>
</dbReference>
<comment type="caution">
    <text evidence="3">The sequence shown here is derived from an EMBL/GenBank/DDBJ whole genome shotgun (WGS) entry which is preliminary data.</text>
</comment>
<evidence type="ECO:0000256" key="2">
    <source>
        <dbReference type="ARBA" id="ARBA00022679"/>
    </source>
</evidence>
<dbReference type="GO" id="GO:0016758">
    <property type="term" value="F:hexosyltransferase activity"/>
    <property type="evidence" value="ECO:0007669"/>
    <property type="project" value="TreeGrafter"/>
</dbReference>
<dbReference type="PANTHER" id="PTHR34136:SF1">
    <property type="entry name" value="UDP-N-ACETYL-D-MANNOSAMINURONIC ACID TRANSFERASE"/>
    <property type="match status" value="1"/>
</dbReference>
<name>A0A2A9EKQ3_9MICO</name>
<dbReference type="EMBL" id="PDJI01000004">
    <property type="protein sequence ID" value="PFG38835.1"/>
    <property type="molecule type" value="Genomic_DNA"/>
</dbReference>
<evidence type="ECO:0000313" key="3">
    <source>
        <dbReference type="EMBL" id="PFG38835.1"/>
    </source>
</evidence>
<dbReference type="Pfam" id="PF03808">
    <property type="entry name" value="Glyco_tran_WecG"/>
    <property type="match status" value="1"/>
</dbReference>
<keyword evidence="4" id="KW-1185">Reference proteome</keyword>
<dbReference type="CDD" id="cd06533">
    <property type="entry name" value="Glyco_transf_WecG_TagA"/>
    <property type="match status" value="1"/>
</dbReference>
<organism evidence="3 4">
    <name type="scientific">Georgenia soli</name>
    <dbReference type="NCBI Taxonomy" id="638953"/>
    <lineage>
        <taxon>Bacteria</taxon>
        <taxon>Bacillati</taxon>
        <taxon>Actinomycetota</taxon>
        <taxon>Actinomycetes</taxon>
        <taxon>Micrococcales</taxon>
        <taxon>Bogoriellaceae</taxon>
        <taxon>Georgenia</taxon>
    </lineage>
</organism>
<evidence type="ECO:0000256" key="1">
    <source>
        <dbReference type="ARBA" id="ARBA00022676"/>
    </source>
</evidence>